<dbReference type="OrthoDB" id="306555at2759"/>
<dbReference type="EMBL" id="CT868045">
    <property type="protein sequence ID" value="CAK66541.1"/>
    <property type="molecule type" value="Genomic_DNA"/>
</dbReference>
<dbReference type="InParanoid" id="A0C6X4"/>
<feature type="transmembrane region" description="Helical" evidence="1">
    <location>
        <begin position="20"/>
        <end position="41"/>
    </location>
</feature>
<protein>
    <submittedName>
        <fullName evidence="2">Uncharacterized protein</fullName>
    </submittedName>
</protein>
<keyword evidence="3" id="KW-1185">Reference proteome</keyword>
<proteinExistence type="predicted"/>
<dbReference type="HOGENOM" id="CLU_2228386_0_0_1"/>
<dbReference type="STRING" id="5888.A0C6X4"/>
<gene>
    <name evidence="2" type="ORF">GSPATT00035670001</name>
</gene>
<accession>A0C6X4</accession>
<name>A0C6X4_PARTE</name>
<dbReference type="Proteomes" id="UP000000600">
    <property type="component" value="Unassembled WGS sequence"/>
</dbReference>
<dbReference type="RefSeq" id="XP_001433938.1">
    <property type="nucleotide sequence ID" value="XM_001433901.2"/>
</dbReference>
<dbReference type="eggNOG" id="ENOG502SV3X">
    <property type="taxonomic scope" value="Eukaryota"/>
</dbReference>
<reference evidence="2 3" key="1">
    <citation type="journal article" date="2006" name="Nature">
        <title>Global trends of whole-genome duplications revealed by the ciliate Paramecium tetraurelia.</title>
        <authorList>
            <consortium name="Genoscope"/>
            <person name="Aury J.-M."/>
            <person name="Jaillon O."/>
            <person name="Duret L."/>
            <person name="Noel B."/>
            <person name="Jubin C."/>
            <person name="Porcel B.M."/>
            <person name="Segurens B."/>
            <person name="Daubin V."/>
            <person name="Anthouard V."/>
            <person name="Aiach N."/>
            <person name="Arnaiz O."/>
            <person name="Billaut A."/>
            <person name="Beisson J."/>
            <person name="Blanc I."/>
            <person name="Bouhouche K."/>
            <person name="Camara F."/>
            <person name="Duharcourt S."/>
            <person name="Guigo R."/>
            <person name="Gogendeau D."/>
            <person name="Katinka M."/>
            <person name="Keller A.-M."/>
            <person name="Kissmehl R."/>
            <person name="Klotz C."/>
            <person name="Koll F."/>
            <person name="Le Moue A."/>
            <person name="Lepere C."/>
            <person name="Malinsky S."/>
            <person name="Nowacki M."/>
            <person name="Nowak J.K."/>
            <person name="Plattner H."/>
            <person name="Poulain J."/>
            <person name="Ruiz F."/>
            <person name="Serrano V."/>
            <person name="Zagulski M."/>
            <person name="Dessen P."/>
            <person name="Betermier M."/>
            <person name="Weissenbach J."/>
            <person name="Scarpelli C."/>
            <person name="Schachter V."/>
            <person name="Sperling L."/>
            <person name="Meyer E."/>
            <person name="Cohen J."/>
            <person name="Wincker P."/>
        </authorList>
    </citation>
    <scope>NUCLEOTIDE SEQUENCE [LARGE SCALE GENOMIC DNA]</scope>
    <source>
        <strain evidence="2 3">Stock d4-2</strain>
    </source>
</reference>
<dbReference type="KEGG" id="ptm:GSPATT00035670001"/>
<evidence type="ECO:0000256" key="1">
    <source>
        <dbReference type="SAM" id="Phobius"/>
    </source>
</evidence>
<organism evidence="2 3">
    <name type="scientific">Paramecium tetraurelia</name>
    <dbReference type="NCBI Taxonomy" id="5888"/>
    <lineage>
        <taxon>Eukaryota</taxon>
        <taxon>Sar</taxon>
        <taxon>Alveolata</taxon>
        <taxon>Ciliophora</taxon>
        <taxon>Intramacronucleata</taxon>
        <taxon>Oligohymenophorea</taxon>
        <taxon>Peniculida</taxon>
        <taxon>Parameciidae</taxon>
        <taxon>Paramecium</taxon>
    </lineage>
</organism>
<sequence>MVYQWTNFVWETNAWWLRRIRPFIVLGGVAFTAFYGGRYYFFGKWAYYKQRQFSEAELVAQAEVNKRNWGIWSLVQTNIGEKQKEVVAGRIERQIQICYDMGRVVL</sequence>
<keyword evidence="1" id="KW-0472">Membrane</keyword>
<keyword evidence="1" id="KW-1133">Transmembrane helix</keyword>
<evidence type="ECO:0000313" key="3">
    <source>
        <dbReference type="Proteomes" id="UP000000600"/>
    </source>
</evidence>
<evidence type="ECO:0000313" key="2">
    <source>
        <dbReference type="EMBL" id="CAK66541.1"/>
    </source>
</evidence>
<dbReference type="GeneID" id="5019723"/>
<keyword evidence="1" id="KW-0812">Transmembrane</keyword>
<dbReference type="AlphaFoldDB" id="A0C6X4"/>